<organism evidence="3 4">
    <name type="scientific">Loktanella fryxellensis</name>
    <dbReference type="NCBI Taxonomy" id="245187"/>
    <lineage>
        <taxon>Bacteria</taxon>
        <taxon>Pseudomonadati</taxon>
        <taxon>Pseudomonadota</taxon>
        <taxon>Alphaproteobacteria</taxon>
        <taxon>Rhodobacterales</taxon>
        <taxon>Roseobacteraceae</taxon>
        <taxon>Loktanella</taxon>
    </lineage>
</organism>
<dbReference type="OrthoDB" id="6305173at2"/>
<gene>
    <name evidence="3" type="ORF">SAMN04488003_104135</name>
</gene>
<evidence type="ECO:0000256" key="1">
    <source>
        <dbReference type="SAM" id="MobiDB-lite"/>
    </source>
</evidence>
<evidence type="ECO:0000313" key="3">
    <source>
        <dbReference type="EMBL" id="SEM76993.1"/>
    </source>
</evidence>
<dbReference type="STRING" id="245187.SAMN04488003_104135"/>
<evidence type="ECO:0000259" key="2">
    <source>
        <dbReference type="Pfam" id="PF13403"/>
    </source>
</evidence>
<sequence>MTDVGGGFTTDQLDTSDLRTPDGSSVTAFDVTVVNDNGSAKLIFPSGEAIILKNVAPGDMATAGQRYRAGIPCFTPGTEILTPSGPRSIDTLCPGDVVVTRDNGPQPIVWIGRRTLTGHDLVARPQLRPIKIEAGAIGNSRPLLVSPQHGVLICQGNRDEETLIRATQLERMKGGRVRTARGIRHVAYIHLMFDRHQIIRSNDIWTESFYPGLHALAILQGAELSELMTLFPALKDSVLAAIGPQTRLFAKAKEIFGPAMAA</sequence>
<accession>A0A1H8B2L1</accession>
<protein>
    <submittedName>
        <fullName evidence="3">Hint domain-containing protein</fullName>
    </submittedName>
</protein>
<reference evidence="3 4" key="1">
    <citation type="submission" date="2016-10" db="EMBL/GenBank/DDBJ databases">
        <authorList>
            <person name="de Groot N.N."/>
        </authorList>
    </citation>
    <scope>NUCLEOTIDE SEQUENCE [LARGE SCALE GENOMIC DNA]</scope>
    <source>
        <strain evidence="3 4">DSM 16213</strain>
    </source>
</reference>
<keyword evidence="4" id="KW-1185">Reference proteome</keyword>
<dbReference type="EMBL" id="FOCI01000004">
    <property type="protein sequence ID" value="SEM76993.1"/>
    <property type="molecule type" value="Genomic_DNA"/>
</dbReference>
<dbReference type="Pfam" id="PF13403">
    <property type="entry name" value="Hint_2"/>
    <property type="match status" value="1"/>
</dbReference>
<dbReference type="AlphaFoldDB" id="A0A1H8B2L1"/>
<proteinExistence type="predicted"/>
<name>A0A1H8B2L1_9RHOB</name>
<dbReference type="SUPFAM" id="SSF51294">
    <property type="entry name" value="Hedgehog/intein (Hint) domain"/>
    <property type="match status" value="1"/>
</dbReference>
<dbReference type="InterPro" id="IPR028992">
    <property type="entry name" value="Hedgehog/Intein_dom"/>
</dbReference>
<feature type="region of interest" description="Disordered" evidence="1">
    <location>
        <begin position="1"/>
        <end position="21"/>
    </location>
</feature>
<dbReference type="Gene3D" id="2.170.16.10">
    <property type="entry name" value="Hedgehog/Intein (Hint) domain"/>
    <property type="match status" value="1"/>
</dbReference>
<dbReference type="InterPro" id="IPR036844">
    <property type="entry name" value="Hint_dom_sf"/>
</dbReference>
<evidence type="ECO:0000313" key="4">
    <source>
        <dbReference type="Proteomes" id="UP000199585"/>
    </source>
</evidence>
<dbReference type="RefSeq" id="WP_089899585.1">
    <property type="nucleotide sequence ID" value="NZ_FOCI01000004.1"/>
</dbReference>
<dbReference type="Proteomes" id="UP000199585">
    <property type="component" value="Unassembled WGS sequence"/>
</dbReference>
<feature type="domain" description="Hedgehog/Intein (Hint)" evidence="2">
    <location>
        <begin position="72"/>
        <end position="212"/>
    </location>
</feature>